<evidence type="ECO:0000256" key="1">
    <source>
        <dbReference type="ARBA" id="ARBA00022722"/>
    </source>
</evidence>
<evidence type="ECO:0000256" key="2">
    <source>
        <dbReference type="ARBA" id="ARBA00022741"/>
    </source>
</evidence>
<dbReference type="InterPro" id="IPR027785">
    <property type="entry name" value="UvrD-like_helicase_C"/>
</dbReference>
<keyword evidence="5 11" id="KW-0347">Helicase</keyword>
<dbReference type="Gene3D" id="3.40.50.300">
    <property type="entry name" value="P-loop containing nucleotide triphosphate hydrolases"/>
    <property type="match status" value="3"/>
</dbReference>
<dbReference type="InterPro" id="IPR027417">
    <property type="entry name" value="P-loop_NTPase"/>
</dbReference>
<comment type="similarity">
    <text evidence="11">Belongs to the RecD family.</text>
</comment>
<evidence type="ECO:0000313" key="14">
    <source>
        <dbReference type="EMBL" id="QHN39958.1"/>
    </source>
</evidence>
<protein>
    <recommendedName>
        <fullName evidence="11">RecBCD enzyme subunit RecD</fullName>
        <ecNumber evidence="11">5.6.2.3</ecNumber>
    </recommendedName>
    <alternativeName>
        <fullName evidence="11">DNA 5'-3' helicase subunit RecD</fullName>
    </alternativeName>
    <alternativeName>
        <fullName evidence="11">Exonuclease V subunit RecD</fullName>
        <shortName evidence="11">ExoV subunit RecD</shortName>
    </alternativeName>
    <alternativeName>
        <fullName evidence="11">Helicase/nuclease RecBCD subunit RecD</fullName>
    </alternativeName>
</protein>
<evidence type="ECO:0000259" key="12">
    <source>
        <dbReference type="Pfam" id="PF13538"/>
    </source>
</evidence>
<dbReference type="HAMAP" id="MF_01487">
    <property type="entry name" value="RecD"/>
    <property type="match status" value="1"/>
</dbReference>
<dbReference type="GO" id="GO:0000724">
    <property type="term" value="P:double-strand break repair via homologous recombination"/>
    <property type="evidence" value="ECO:0007669"/>
    <property type="project" value="UniProtKB-UniRule"/>
</dbReference>
<keyword evidence="1 11" id="KW-0540">Nuclease</keyword>
<dbReference type="InterPro" id="IPR050534">
    <property type="entry name" value="Coronavir_polyprotein_1ab"/>
</dbReference>
<dbReference type="SUPFAM" id="SSF52540">
    <property type="entry name" value="P-loop containing nucleoside triphosphate hydrolases"/>
    <property type="match status" value="2"/>
</dbReference>
<evidence type="ECO:0000256" key="8">
    <source>
        <dbReference type="ARBA" id="ARBA00023125"/>
    </source>
</evidence>
<evidence type="ECO:0000256" key="10">
    <source>
        <dbReference type="ARBA" id="ARBA00023235"/>
    </source>
</evidence>
<organism evidence="14">
    <name type="scientific">Gordonia amarae</name>
    <dbReference type="NCBI Taxonomy" id="36821"/>
    <lineage>
        <taxon>Bacteria</taxon>
        <taxon>Bacillati</taxon>
        <taxon>Actinomycetota</taxon>
        <taxon>Actinomycetes</taxon>
        <taxon>Mycobacteriales</taxon>
        <taxon>Gordoniaceae</taxon>
        <taxon>Gordonia</taxon>
    </lineage>
</organism>
<feature type="binding site" evidence="11">
    <location>
        <begin position="209"/>
        <end position="216"/>
    </location>
    <ligand>
        <name>ATP</name>
        <dbReference type="ChEBI" id="CHEBI:30616"/>
    </ligand>
</feature>
<dbReference type="RefSeq" id="WP_005181498.1">
    <property type="nucleotide sequence ID" value="NZ_CP045804.1"/>
</dbReference>
<keyword evidence="10 11" id="KW-0413">Isomerase</keyword>
<dbReference type="NCBIfam" id="TIGR01447">
    <property type="entry name" value="recD"/>
    <property type="match status" value="1"/>
</dbReference>
<evidence type="ECO:0000256" key="7">
    <source>
        <dbReference type="ARBA" id="ARBA00022840"/>
    </source>
</evidence>
<accession>A0A857MCN6</accession>
<dbReference type="CDD" id="cd17933">
    <property type="entry name" value="DEXSc_RecD-like"/>
    <property type="match status" value="1"/>
</dbReference>
<keyword evidence="2 11" id="KW-0547">Nucleotide-binding</keyword>
<dbReference type="GO" id="GO:0017116">
    <property type="term" value="F:single-stranded DNA helicase activity"/>
    <property type="evidence" value="ECO:0007669"/>
    <property type="project" value="TreeGrafter"/>
</dbReference>
<keyword evidence="9 11" id="KW-0234">DNA repair</keyword>
<dbReference type="AlphaFoldDB" id="A0A857MCN6"/>
<evidence type="ECO:0000256" key="5">
    <source>
        <dbReference type="ARBA" id="ARBA00022806"/>
    </source>
</evidence>
<gene>
    <name evidence="11 14" type="primary">recD</name>
    <name evidence="14" type="ORF">GII30_13025</name>
</gene>
<dbReference type="Pfam" id="PF21185">
    <property type="entry name" value="RecD_N"/>
    <property type="match status" value="1"/>
</dbReference>
<dbReference type="Pfam" id="PF13538">
    <property type="entry name" value="UvrD_C_2"/>
    <property type="match status" value="1"/>
</dbReference>
<dbReference type="InterPro" id="IPR049550">
    <property type="entry name" value="RecD_N"/>
</dbReference>
<dbReference type="Pfam" id="PF13604">
    <property type="entry name" value="AAA_30"/>
    <property type="match status" value="1"/>
</dbReference>
<dbReference type="PANTHER" id="PTHR43788">
    <property type="entry name" value="DNA2/NAM7 HELICASE FAMILY MEMBER"/>
    <property type="match status" value="1"/>
</dbReference>
<keyword evidence="7 11" id="KW-0067">ATP-binding</keyword>
<dbReference type="EMBL" id="CP045810">
    <property type="protein sequence ID" value="QHN39958.1"/>
    <property type="molecule type" value="Genomic_DNA"/>
</dbReference>
<feature type="domain" description="RecBCD enzyme subunit RecD N-terminal" evidence="13">
    <location>
        <begin position="29"/>
        <end position="124"/>
    </location>
</feature>
<evidence type="ECO:0000256" key="3">
    <source>
        <dbReference type="ARBA" id="ARBA00022763"/>
    </source>
</evidence>
<feature type="domain" description="UvrD-like helicase C-terminal" evidence="12">
    <location>
        <begin position="581"/>
        <end position="629"/>
    </location>
</feature>
<name>A0A857MCN6_9ACTN</name>
<dbReference type="PANTHER" id="PTHR43788:SF6">
    <property type="entry name" value="DNA HELICASE B"/>
    <property type="match status" value="1"/>
</dbReference>
<comment type="miscellaneous">
    <text evidence="11">In the RecBCD complex, RecB has a slow 3'-5' helicase, an exonuclease activity and loads RecA onto ssDNA, RecD has a fast 5'-3' helicase activity, while RecC stimulates the ATPase and processivity of the RecB helicase and contributes to recognition of the Chi site.</text>
</comment>
<proteinExistence type="inferred from homology"/>
<comment type="catalytic activity">
    <reaction evidence="11">
        <text>ATP + H2O = ADP + phosphate + H(+)</text>
        <dbReference type="Rhea" id="RHEA:13065"/>
        <dbReference type="ChEBI" id="CHEBI:15377"/>
        <dbReference type="ChEBI" id="CHEBI:15378"/>
        <dbReference type="ChEBI" id="CHEBI:30616"/>
        <dbReference type="ChEBI" id="CHEBI:43474"/>
        <dbReference type="ChEBI" id="CHEBI:456216"/>
        <dbReference type="EC" id="5.6.2.3"/>
    </reaction>
</comment>
<evidence type="ECO:0000256" key="9">
    <source>
        <dbReference type="ARBA" id="ARBA00023204"/>
    </source>
</evidence>
<dbReference type="GO" id="GO:0008854">
    <property type="term" value="F:exodeoxyribonuclease V activity"/>
    <property type="evidence" value="ECO:0007669"/>
    <property type="project" value="InterPro"/>
</dbReference>
<comment type="function">
    <text evidence="11">A helicase/nuclease that prepares dsDNA breaks (DSB) for recombinational DNA repair. Binds to DSBs and unwinds DNA via a highly rapid and processive ATP-dependent bidirectional helicase activity. Unwinds dsDNA until it encounters a Chi (crossover hotspot instigator) sequence from the 3' direction. Cuts ssDNA a few nucleotides 3' to the Chi site. The properties and activities of the enzyme are changed at Chi. The Chi-altered holoenzyme produces a long 3'-ssDNA overhang and facilitates RecA-binding to the ssDNA for homologous DNA recombination and repair. Holoenzyme degrades any linearized DNA that is unable to undergo homologous recombination. In the holoenzyme this subunit has ssDNA-dependent ATPase and 5'-3' helicase activity. When added to pre-assembled RecBC greatly stimulates nuclease activity and augments holoenzyme processivity. Negatively regulates the RecA-loading ability of RecBCD.</text>
</comment>
<evidence type="ECO:0000256" key="4">
    <source>
        <dbReference type="ARBA" id="ARBA00022801"/>
    </source>
</evidence>
<dbReference type="GO" id="GO:0043139">
    <property type="term" value="F:5'-3' DNA helicase activity"/>
    <property type="evidence" value="ECO:0007669"/>
    <property type="project" value="UniProtKB-UniRule"/>
</dbReference>
<sequence length="658" mass="69956">MTAELTGQDRFADDLVLGADPVLEPWNRAGSLSAADLHIVDRLGRLTGERIDDDAKLGVALAVRAVRQGSTCLALNDVAEFVAQFAPDGVRVPSARALLDSLARCPLVTGSSNGGKLRPLVLAESDDGPLLYLHKYFRQEDIIRSVLDDRASRAPDVDPDAVREAVYHAFGEPRPDDTEESGDGPTRVDARQRLAGFVAAGRWITVLAGGPGTGKTFTVARILATLEHLSDHRLRIGLCAPTGRAAAQLQSSVASYRTDATPIRAVTVHSLLSWRPGANPRYNRTNTLPHDVVVVDETSMLSMTAMSYVLDAIRPDARIIFVGDPHQLESVDAGAVLADLVDRVDAGEATTTAAARARASEAVALAGMRVFDGTGESPDPDSVVDDADLSRISAGVITLRRGHRNSPGIAELAAAVNDGDADRVAGLVVSGLPGVTLVDPTRVDPVQEAVTGWGRDLLAAADEGDEAGALAALNRHRVLCAHREGRWGVQGWTEQITDWIAGGHAHLPLTSTTVMTRPGRPILVTVNDKETDTSNGDCGVVIRDVRTTADPGGPVPLTVAFTRGESGVHRVHPARLSDVVPAYAMTIHRSQGSQYEAVTVVLPPVGSELLTRELLYTAITRAQKEVWIVGTLDVLKAAVDRRVARASGLRSRIRPLGT</sequence>
<dbReference type="InterPro" id="IPR041851">
    <property type="entry name" value="RecD_N_sf"/>
</dbReference>
<dbReference type="EC" id="5.6.2.3" evidence="11"/>
<dbReference type="GO" id="GO:0005524">
    <property type="term" value="F:ATP binding"/>
    <property type="evidence" value="ECO:0007669"/>
    <property type="project" value="UniProtKB-UniRule"/>
</dbReference>
<reference evidence="14" key="1">
    <citation type="journal article" date="2021" name="Nat. Microbiol.">
        <title>Cocultivation of an ultrasmall environmental parasitic bacterium with lytic ability against bacteria associated with wastewater foams.</title>
        <authorList>
            <person name="Batinovic S."/>
            <person name="Rose J.J.A."/>
            <person name="Ratcliffe J."/>
            <person name="Seviour R.J."/>
            <person name="Petrovski S."/>
        </authorList>
    </citation>
    <scope>NUCLEOTIDE SEQUENCE</scope>
    <source>
        <strain evidence="14">CON44</strain>
    </source>
</reference>
<keyword evidence="6 11" id="KW-0269">Exonuclease</keyword>
<evidence type="ECO:0000256" key="6">
    <source>
        <dbReference type="ARBA" id="ARBA00022839"/>
    </source>
</evidence>
<dbReference type="Gene3D" id="1.10.10.1020">
    <property type="entry name" value="RecBCD complex, subunit RecD, N-terminal domain"/>
    <property type="match status" value="1"/>
</dbReference>
<dbReference type="InterPro" id="IPR006344">
    <property type="entry name" value="RecD"/>
</dbReference>
<dbReference type="GO" id="GO:0003677">
    <property type="term" value="F:DNA binding"/>
    <property type="evidence" value="ECO:0007669"/>
    <property type="project" value="UniProtKB-UniRule"/>
</dbReference>
<keyword evidence="3 11" id="KW-0227">DNA damage</keyword>
<evidence type="ECO:0000256" key="11">
    <source>
        <dbReference type="HAMAP-Rule" id="MF_01487"/>
    </source>
</evidence>
<dbReference type="GO" id="GO:0009338">
    <property type="term" value="C:exodeoxyribonuclease V complex"/>
    <property type="evidence" value="ECO:0007669"/>
    <property type="project" value="InterPro"/>
</dbReference>
<keyword evidence="4 11" id="KW-0378">Hydrolase</keyword>
<comment type="subunit">
    <text evidence="11">Heterotrimer of RecB, RecC and RecD. All subunits contribute to DNA-binding.</text>
</comment>
<keyword evidence="8 11" id="KW-0238">DNA-binding</keyword>
<evidence type="ECO:0000259" key="13">
    <source>
        <dbReference type="Pfam" id="PF21185"/>
    </source>
</evidence>
<dbReference type="CDD" id="cd18809">
    <property type="entry name" value="SF1_C_RecD"/>
    <property type="match status" value="1"/>
</dbReference>